<evidence type="ECO:0000256" key="2">
    <source>
        <dbReference type="ARBA" id="ARBA00022630"/>
    </source>
</evidence>
<dbReference type="InterPro" id="IPR036188">
    <property type="entry name" value="FAD/NAD-bd_sf"/>
</dbReference>
<keyword evidence="6" id="KW-1185">Reference proteome</keyword>
<comment type="caution">
    <text evidence="5">The sequence shown here is derived from an EMBL/GenBank/DDBJ whole genome shotgun (WGS) entry which is preliminary data.</text>
</comment>
<keyword evidence="4" id="KW-0560">Oxidoreductase</keyword>
<reference evidence="5" key="1">
    <citation type="submission" date="2021-01" db="EMBL/GenBank/DDBJ databases">
        <title>Whole genome shotgun sequence of Actinoplanes rishiriensis NBRC 108556.</title>
        <authorList>
            <person name="Komaki H."/>
            <person name="Tamura T."/>
        </authorList>
    </citation>
    <scope>NUCLEOTIDE SEQUENCE</scope>
    <source>
        <strain evidence="5">NBRC 108556</strain>
    </source>
</reference>
<dbReference type="InterPro" id="IPR051793">
    <property type="entry name" value="NADH:flavin_oxidoreductase"/>
</dbReference>
<evidence type="ECO:0000313" key="5">
    <source>
        <dbReference type="EMBL" id="GIF01933.1"/>
    </source>
</evidence>
<dbReference type="AlphaFoldDB" id="A0A919N2U3"/>
<organism evidence="5 6">
    <name type="scientific">Paractinoplanes rishiriensis</name>
    <dbReference type="NCBI Taxonomy" id="1050105"/>
    <lineage>
        <taxon>Bacteria</taxon>
        <taxon>Bacillati</taxon>
        <taxon>Actinomycetota</taxon>
        <taxon>Actinomycetes</taxon>
        <taxon>Micromonosporales</taxon>
        <taxon>Micromonosporaceae</taxon>
        <taxon>Paractinoplanes</taxon>
    </lineage>
</organism>
<dbReference type="EMBL" id="BOMV01000115">
    <property type="protein sequence ID" value="GIF01933.1"/>
    <property type="molecule type" value="Genomic_DNA"/>
</dbReference>
<comment type="cofactor">
    <cofactor evidence="1">
        <name>FMN</name>
        <dbReference type="ChEBI" id="CHEBI:58210"/>
    </cofactor>
</comment>
<dbReference type="PANTHER" id="PTHR42917:SF2">
    <property type="entry name" value="2,4-DIENOYL-COA REDUCTASE [(2E)-ENOYL-COA-PRODUCING]"/>
    <property type="match status" value="1"/>
</dbReference>
<keyword evidence="3" id="KW-0288">FMN</keyword>
<dbReference type="Proteomes" id="UP000636960">
    <property type="component" value="Unassembled WGS sequence"/>
</dbReference>
<dbReference type="RefSeq" id="WP_203790917.1">
    <property type="nucleotide sequence ID" value="NZ_BOMV01000115.1"/>
</dbReference>
<dbReference type="GO" id="GO:0016491">
    <property type="term" value="F:oxidoreductase activity"/>
    <property type="evidence" value="ECO:0007669"/>
    <property type="project" value="UniProtKB-KW"/>
</dbReference>
<dbReference type="SUPFAM" id="SSF51971">
    <property type="entry name" value="Nucleotide-binding domain"/>
    <property type="match status" value="1"/>
</dbReference>
<evidence type="ECO:0000256" key="4">
    <source>
        <dbReference type="ARBA" id="ARBA00023002"/>
    </source>
</evidence>
<sequence>MAATVLLVGVNLSAAARGHQVTLLEAAPIVGGQFRLAASLPTRPEFGRLTDWYRSQLARAGVDVRLSTPADPAAVAAIAPETVIVAAGGIDALPAVPGIDLPRVAGVRAWLSQNGSGHDSATVTVWVADRAGLAVGDALAGTGARVLLIGAQQEIAPEAGPP</sequence>
<dbReference type="Gene3D" id="3.40.50.720">
    <property type="entry name" value="NAD(P)-binding Rossmann-like Domain"/>
    <property type="match status" value="1"/>
</dbReference>
<protein>
    <submittedName>
        <fullName evidence="5">Uncharacterized protein</fullName>
    </submittedName>
</protein>
<evidence type="ECO:0000313" key="6">
    <source>
        <dbReference type="Proteomes" id="UP000636960"/>
    </source>
</evidence>
<name>A0A919N2U3_9ACTN</name>
<dbReference type="Gene3D" id="3.50.50.60">
    <property type="entry name" value="FAD/NAD(P)-binding domain"/>
    <property type="match status" value="1"/>
</dbReference>
<accession>A0A919N2U3</accession>
<evidence type="ECO:0000256" key="1">
    <source>
        <dbReference type="ARBA" id="ARBA00001917"/>
    </source>
</evidence>
<keyword evidence="2" id="KW-0285">Flavoprotein</keyword>
<gene>
    <name evidence="5" type="ORF">Ari01nite_93970</name>
</gene>
<dbReference type="PANTHER" id="PTHR42917">
    <property type="entry name" value="2,4-DIENOYL-COA REDUCTASE"/>
    <property type="match status" value="1"/>
</dbReference>
<evidence type="ECO:0000256" key="3">
    <source>
        <dbReference type="ARBA" id="ARBA00022643"/>
    </source>
</evidence>
<proteinExistence type="predicted"/>